<proteinExistence type="predicted"/>
<evidence type="ECO:0000313" key="1">
    <source>
        <dbReference type="EMBL" id="CUS10536.1"/>
    </source>
</evidence>
<dbReference type="EMBL" id="LN891045">
    <property type="protein sequence ID" value="CUS10536.1"/>
    <property type="molecule type" value="Genomic_DNA"/>
</dbReference>
<organism evidence="1 2">
    <name type="scientific">Tuber aestivum</name>
    <name type="common">summer truffle</name>
    <dbReference type="NCBI Taxonomy" id="59557"/>
    <lineage>
        <taxon>Eukaryota</taxon>
        <taxon>Fungi</taxon>
        <taxon>Dikarya</taxon>
        <taxon>Ascomycota</taxon>
        <taxon>Pezizomycotina</taxon>
        <taxon>Pezizomycetes</taxon>
        <taxon>Pezizales</taxon>
        <taxon>Tuberaceae</taxon>
        <taxon>Tuber</taxon>
    </lineage>
</organism>
<protein>
    <submittedName>
        <fullName evidence="1">Uncharacterized protein</fullName>
    </submittedName>
</protein>
<dbReference type="AlphaFoldDB" id="A0A292PSN3"/>
<name>A0A292PSN3_9PEZI</name>
<reference evidence="1" key="1">
    <citation type="submission" date="2015-10" db="EMBL/GenBank/DDBJ databases">
        <authorList>
            <person name="Regsiter A."/>
            <person name="william w."/>
        </authorList>
    </citation>
    <scope>NUCLEOTIDE SEQUENCE</scope>
    <source>
        <strain evidence="1">Montdore</strain>
    </source>
</reference>
<accession>A0A292PSN3</accession>
<gene>
    <name evidence="1" type="ORF">GSTUAT00005400001</name>
</gene>
<keyword evidence="2" id="KW-1185">Reference proteome</keyword>
<evidence type="ECO:0000313" key="2">
    <source>
        <dbReference type="Proteomes" id="UP001412239"/>
    </source>
</evidence>
<dbReference type="Proteomes" id="UP001412239">
    <property type="component" value="Unassembled WGS sequence"/>
</dbReference>
<sequence length="108" mass="12284">HWISVYYLPLFILYPPCSYDRGVNLELASLQNWTWSAIAREKPYGPYFSDNGVTLSYPILVIGTPASVRRVRESSRKPGSPQTHSRPISLSWLMALTGWSFSQDYLAS</sequence>
<feature type="non-terminal residue" evidence="1">
    <location>
        <position position="108"/>
    </location>
</feature>